<dbReference type="Proteomes" id="UP000801492">
    <property type="component" value="Unassembled WGS sequence"/>
</dbReference>
<dbReference type="SUPFAM" id="SSF50494">
    <property type="entry name" value="Trypsin-like serine proteases"/>
    <property type="match status" value="1"/>
</dbReference>
<keyword evidence="1" id="KW-0732">Signal</keyword>
<keyword evidence="4" id="KW-1185">Reference proteome</keyword>
<dbReference type="OrthoDB" id="6798901at2759"/>
<dbReference type="PANTHER" id="PTHR24260:SF132">
    <property type="entry name" value="PEPTIDASE S1 DOMAIN-CONTAINING PROTEIN"/>
    <property type="match status" value="1"/>
</dbReference>
<dbReference type="GO" id="GO:0004252">
    <property type="term" value="F:serine-type endopeptidase activity"/>
    <property type="evidence" value="ECO:0007669"/>
    <property type="project" value="InterPro"/>
</dbReference>
<dbReference type="InterPro" id="IPR009003">
    <property type="entry name" value="Peptidase_S1_PA"/>
</dbReference>
<dbReference type="PROSITE" id="PS50240">
    <property type="entry name" value="TRYPSIN_DOM"/>
    <property type="match status" value="1"/>
</dbReference>
<dbReference type="GO" id="GO:0006508">
    <property type="term" value="P:proteolysis"/>
    <property type="evidence" value="ECO:0007669"/>
    <property type="project" value="InterPro"/>
</dbReference>
<sequence>MFSRTFLSICIFSVLLLNRSLTTTQIPVDPGVPVVVNLSPTEYQVNLTKFTCVIFYNNHAIGSCIIISKHFVVTTCRCLHKIAPGNTEVGWGEFRETLNAIVMSTSEITNIYRNPDCFKTNTLVNPTADIAVVQTGREIVEGLSVEYASLPLRNTRHAWCQEAKRSMLLSNFRINHQVATTLSEAIWIVKTSIVRPRICLKLLGKDNFDMKDNICASYFHVGSFDRSCQMDYGSVLTRGQYVCGILAYKVNCGAAQSVASFVSIARHVSWIRNIVRDYSRGKEVV</sequence>
<protein>
    <recommendedName>
        <fullName evidence="2">Peptidase S1 domain-containing protein</fullName>
    </recommendedName>
</protein>
<name>A0A8K0CIJ3_IGNLU</name>
<evidence type="ECO:0000313" key="4">
    <source>
        <dbReference type="Proteomes" id="UP000801492"/>
    </source>
</evidence>
<feature type="signal peptide" evidence="1">
    <location>
        <begin position="1"/>
        <end position="22"/>
    </location>
</feature>
<dbReference type="Gene3D" id="2.40.10.10">
    <property type="entry name" value="Trypsin-like serine proteases"/>
    <property type="match status" value="1"/>
</dbReference>
<feature type="domain" description="Peptidase S1" evidence="2">
    <location>
        <begin position="28"/>
        <end position="276"/>
    </location>
</feature>
<evidence type="ECO:0000313" key="3">
    <source>
        <dbReference type="EMBL" id="KAF2888009.1"/>
    </source>
</evidence>
<dbReference type="AlphaFoldDB" id="A0A8K0CIJ3"/>
<dbReference type="EMBL" id="VTPC01080542">
    <property type="protein sequence ID" value="KAF2888009.1"/>
    <property type="molecule type" value="Genomic_DNA"/>
</dbReference>
<dbReference type="SMART" id="SM00020">
    <property type="entry name" value="Tryp_SPc"/>
    <property type="match status" value="1"/>
</dbReference>
<dbReference type="InterPro" id="IPR043504">
    <property type="entry name" value="Peptidase_S1_PA_chymotrypsin"/>
</dbReference>
<dbReference type="InterPro" id="IPR001254">
    <property type="entry name" value="Trypsin_dom"/>
</dbReference>
<feature type="chain" id="PRO_5035455732" description="Peptidase S1 domain-containing protein" evidence="1">
    <location>
        <begin position="23"/>
        <end position="285"/>
    </location>
</feature>
<evidence type="ECO:0000256" key="1">
    <source>
        <dbReference type="SAM" id="SignalP"/>
    </source>
</evidence>
<accession>A0A8K0CIJ3</accession>
<organism evidence="3 4">
    <name type="scientific">Ignelater luminosus</name>
    <name type="common">Cucubano</name>
    <name type="synonym">Pyrophorus luminosus</name>
    <dbReference type="NCBI Taxonomy" id="2038154"/>
    <lineage>
        <taxon>Eukaryota</taxon>
        <taxon>Metazoa</taxon>
        <taxon>Ecdysozoa</taxon>
        <taxon>Arthropoda</taxon>
        <taxon>Hexapoda</taxon>
        <taxon>Insecta</taxon>
        <taxon>Pterygota</taxon>
        <taxon>Neoptera</taxon>
        <taxon>Endopterygota</taxon>
        <taxon>Coleoptera</taxon>
        <taxon>Polyphaga</taxon>
        <taxon>Elateriformia</taxon>
        <taxon>Elateroidea</taxon>
        <taxon>Elateridae</taxon>
        <taxon>Agrypninae</taxon>
        <taxon>Pyrophorini</taxon>
        <taxon>Ignelater</taxon>
    </lineage>
</organism>
<proteinExistence type="predicted"/>
<dbReference type="InterPro" id="IPR051333">
    <property type="entry name" value="CLIP_Serine_Protease"/>
</dbReference>
<reference evidence="3" key="1">
    <citation type="submission" date="2019-08" db="EMBL/GenBank/DDBJ databases">
        <title>The genome of the North American firefly Photinus pyralis.</title>
        <authorList>
            <consortium name="Photinus pyralis genome working group"/>
            <person name="Fallon T.R."/>
            <person name="Sander Lower S.E."/>
            <person name="Weng J.-K."/>
        </authorList>
    </citation>
    <scope>NUCLEOTIDE SEQUENCE</scope>
    <source>
        <strain evidence="3">TRF0915ILg1</strain>
        <tissue evidence="3">Whole body</tissue>
    </source>
</reference>
<dbReference type="Pfam" id="PF00089">
    <property type="entry name" value="Trypsin"/>
    <property type="match status" value="1"/>
</dbReference>
<dbReference type="PANTHER" id="PTHR24260">
    <property type="match status" value="1"/>
</dbReference>
<comment type="caution">
    <text evidence="3">The sequence shown here is derived from an EMBL/GenBank/DDBJ whole genome shotgun (WGS) entry which is preliminary data.</text>
</comment>
<gene>
    <name evidence="3" type="ORF">ILUMI_18165</name>
</gene>
<evidence type="ECO:0000259" key="2">
    <source>
        <dbReference type="PROSITE" id="PS50240"/>
    </source>
</evidence>